<dbReference type="AlphaFoldDB" id="A0A1E5KZF9"/>
<dbReference type="InterPro" id="IPR052564">
    <property type="entry name" value="N-acetyltrans/Recomb-assoc"/>
</dbReference>
<dbReference type="STRING" id="762845.BCR26_10610"/>
<dbReference type="SUPFAM" id="SSF55729">
    <property type="entry name" value="Acyl-CoA N-acyltransferases (Nat)"/>
    <property type="match status" value="1"/>
</dbReference>
<dbReference type="EMBL" id="MIEK01000010">
    <property type="protein sequence ID" value="OEH83246.1"/>
    <property type="molecule type" value="Genomic_DNA"/>
</dbReference>
<dbReference type="PROSITE" id="PS51186">
    <property type="entry name" value="GNAT"/>
    <property type="match status" value="1"/>
</dbReference>
<sequence length="163" mass="18473">MDYIIRLFHPSDGKAVADLLARNFIEINSKDYPPAQIEKLVAEYTPEKMTEQATFAHTYIAESDHQIIGTGTICPFWGSMNESIILSLFVLPEFHGKGVGSALMKQLEKDSFYTRSLRIEVPASKTAKDFYLKLGFQLKNLKNSEEKHGYIPLEKFLSSPKNP</sequence>
<evidence type="ECO:0000313" key="2">
    <source>
        <dbReference type="EMBL" id="OEH83246.1"/>
    </source>
</evidence>
<evidence type="ECO:0000313" key="3">
    <source>
        <dbReference type="Proteomes" id="UP000095256"/>
    </source>
</evidence>
<dbReference type="GO" id="GO:0016747">
    <property type="term" value="F:acyltransferase activity, transferring groups other than amino-acyl groups"/>
    <property type="evidence" value="ECO:0007669"/>
    <property type="project" value="InterPro"/>
</dbReference>
<proteinExistence type="predicted"/>
<dbReference type="RefSeq" id="WP_069697798.1">
    <property type="nucleotide sequence ID" value="NZ_JAGGMA010000019.1"/>
</dbReference>
<dbReference type="Proteomes" id="UP000095256">
    <property type="component" value="Unassembled WGS sequence"/>
</dbReference>
<gene>
    <name evidence="2" type="ORF">BCR26_10610</name>
</gene>
<accession>A0A1E5KZF9</accession>
<dbReference type="InterPro" id="IPR000182">
    <property type="entry name" value="GNAT_dom"/>
</dbReference>
<reference evidence="2 3" key="1">
    <citation type="submission" date="2016-09" db="EMBL/GenBank/DDBJ databases">
        <authorList>
            <person name="Capua I."/>
            <person name="De Benedictis P."/>
            <person name="Joannis T."/>
            <person name="Lombin L.H."/>
            <person name="Cattoli G."/>
        </authorList>
    </citation>
    <scope>NUCLEOTIDE SEQUENCE [LARGE SCALE GENOMIC DNA]</scope>
    <source>
        <strain evidence="2 3">LMG 25899</strain>
    </source>
</reference>
<protein>
    <recommendedName>
        <fullName evidence="1">N-acetyltransferase domain-containing protein</fullName>
    </recommendedName>
</protein>
<dbReference type="PANTHER" id="PTHR43451:SF1">
    <property type="entry name" value="ACETYLTRANSFERASE"/>
    <property type="match status" value="1"/>
</dbReference>
<organism evidence="2 3">
    <name type="scientific">Enterococcus rivorum</name>
    <dbReference type="NCBI Taxonomy" id="762845"/>
    <lineage>
        <taxon>Bacteria</taxon>
        <taxon>Bacillati</taxon>
        <taxon>Bacillota</taxon>
        <taxon>Bacilli</taxon>
        <taxon>Lactobacillales</taxon>
        <taxon>Enterococcaceae</taxon>
        <taxon>Enterococcus</taxon>
    </lineage>
</organism>
<feature type="domain" description="N-acetyltransferase" evidence="1">
    <location>
        <begin position="3"/>
        <end position="158"/>
    </location>
</feature>
<comment type="caution">
    <text evidence="2">The sequence shown here is derived from an EMBL/GenBank/DDBJ whole genome shotgun (WGS) entry which is preliminary data.</text>
</comment>
<dbReference type="Gene3D" id="3.40.630.30">
    <property type="match status" value="1"/>
</dbReference>
<name>A0A1E5KZF9_9ENTE</name>
<keyword evidence="3" id="KW-1185">Reference proteome</keyword>
<evidence type="ECO:0000259" key="1">
    <source>
        <dbReference type="PROSITE" id="PS51186"/>
    </source>
</evidence>
<dbReference type="CDD" id="cd04301">
    <property type="entry name" value="NAT_SF"/>
    <property type="match status" value="1"/>
</dbReference>
<dbReference type="PANTHER" id="PTHR43451">
    <property type="entry name" value="ACETYLTRANSFERASE (GNAT) FAMILY PROTEIN"/>
    <property type="match status" value="1"/>
</dbReference>
<dbReference type="Pfam" id="PF13508">
    <property type="entry name" value="Acetyltransf_7"/>
    <property type="match status" value="1"/>
</dbReference>
<dbReference type="InterPro" id="IPR016181">
    <property type="entry name" value="Acyl_CoA_acyltransferase"/>
</dbReference>